<evidence type="ECO:0000256" key="2">
    <source>
        <dbReference type="ARBA" id="ARBA00023015"/>
    </source>
</evidence>
<dbReference type="PRINTS" id="PR00455">
    <property type="entry name" value="HTHTETR"/>
</dbReference>
<dbReference type="PANTHER" id="PTHR30055">
    <property type="entry name" value="HTH-TYPE TRANSCRIPTIONAL REGULATOR RUTR"/>
    <property type="match status" value="1"/>
</dbReference>
<keyword evidence="4" id="KW-0804">Transcription</keyword>
<dbReference type="Pfam" id="PF00440">
    <property type="entry name" value="TetR_N"/>
    <property type="match status" value="1"/>
</dbReference>
<proteinExistence type="predicted"/>
<dbReference type="Gene3D" id="1.10.357.10">
    <property type="entry name" value="Tetracycline Repressor, domain 2"/>
    <property type="match status" value="1"/>
</dbReference>
<keyword evidence="9" id="KW-1185">Reference proteome</keyword>
<dbReference type="SUPFAM" id="SSF46689">
    <property type="entry name" value="Homeodomain-like"/>
    <property type="match status" value="1"/>
</dbReference>
<evidence type="ECO:0000313" key="9">
    <source>
        <dbReference type="Proteomes" id="UP000198882"/>
    </source>
</evidence>
<dbReference type="PROSITE" id="PS50977">
    <property type="entry name" value="HTH_TETR_2"/>
    <property type="match status" value="1"/>
</dbReference>
<feature type="compositionally biased region" description="Acidic residues" evidence="6">
    <location>
        <begin position="230"/>
        <end position="242"/>
    </location>
</feature>
<evidence type="ECO:0000256" key="3">
    <source>
        <dbReference type="ARBA" id="ARBA00023125"/>
    </source>
</evidence>
<dbReference type="InterPro" id="IPR036271">
    <property type="entry name" value="Tet_transcr_reg_TetR-rel_C_sf"/>
</dbReference>
<dbReference type="InterPro" id="IPR039538">
    <property type="entry name" value="BetI_C"/>
</dbReference>
<dbReference type="Pfam" id="PF13977">
    <property type="entry name" value="TetR_C_6"/>
    <property type="match status" value="1"/>
</dbReference>
<dbReference type="GO" id="GO:0003700">
    <property type="term" value="F:DNA-binding transcription factor activity"/>
    <property type="evidence" value="ECO:0007669"/>
    <property type="project" value="TreeGrafter"/>
</dbReference>
<dbReference type="InterPro" id="IPR009057">
    <property type="entry name" value="Homeodomain-like_sf"/>
</dbReference>
<name>A0A1G9ETM1_9EURY</name>
<evidence type="ECO:0000259" key="7">
    <source>
        <dbReference type="PROSITE" id="PS50977"/>
    </source>
</evidence>
<keyword evidence="3 5" id="KW-0238">DNA-binding</keyword>
<evidence type="ECO:0000256" key="1">
    <source>
        <dbReference type="ARBA" id="ARBA00022491"/>
    </source>
</evidence>
<evidence type="ECO:0000256" key="6">
    <source>
        <dbReference type="SAM" id="MobiDB-lite"/>
    </source>
</evidence>
<sequence length="255" mass="28570">MSTDDTRDAIMVATYEALCEEGYSDLTAQSIADRTDRSKSALFYHYDSREALVADFIEYLIEGFDARVERTREQPPLERLAAFVDWFLADPDDDELAFHTAFLELRAQAPYNDVYREKLRESDDILRTVVEDILRDGIDAGVFRAHDPESVSALLLASFDGARIRQFTLGRDEYLETVRAETVDRVLADVLAADVEFPDEASFEFPRDDRLVDDDGTTDTADSDGTTNAADDDETTDAESDTENTASNAEGDPTE</sequence>
<evidence type="ECO:0000256" key="5">
    <source>
        <dbReference type="PROSITE-ProRule" id="PRU00335"/>
    </source>
</evidence>
<gene>
    <name evidence="8" type="ORF">SAMN04515672_3974</name>
</gene>
<evidence type="ECO:0000313" key="8">
    <source>
        <dbReference type="EMBL" id="SDK79454.1"/>
    </source>
</evidence>
<dbReference type="InterPro" id="IPR001647">
    <property type="entry name" value="HTH_TetR"/>
</dbReference>
<feature type="domain" description="HTH tetR-type" evidence="7">
    <location>
        <begin position="4"/>
        <end position="64"/>
    </location>
</feature>
<reference evidence="9" key="1">
    <citation type="submission" date="2016-10" db="EMBL/GenBank/DDBJ databases">
        <authorList>
            <person name="Varghese N."/>
            <person name="Submissions S."/>
        </authorList>
    </citation>
    <scope>NUCLEOTIDE SEQUENCE [LARGE SCALE GENOMIC DNA]</scope>
    <source>
        <strain evidence="9">B4,CECT 8067,JCM 17497</strain>
    </source>
</reference>
<accession>A0A1G9ETM1</accession>
<dbReference type="EMBL" id="FNFE01000007">
    <property type="protein sequence ID" value="SDK79454.1"/>
    <property type="molecule type" value="Genomic_DNA"/>
</dbReference>
<dbReference type="AlphaFoldDB" id="A0A1G9ETM1"/>
<dbReference type="GO" id="GO:0000976">
    <property type="term" value="F:transcription cis-regulatory region binding"/>
    <property type="evidence" value="ECO:0007669"/>
    <property type="project" value="TreeGrafter"/>
</dbReference>
<organism evidence="8 9">
    <name type="scientific">Natronorubrum texcoconense</name>
    <dbReference type="NCBI Taxonomy" id="1095776"/>
    <lineage>
        <taxon>Archaea</taxon>
        <taxon>Methanobacteriati</taxon>
        <taxon>Methanobacteriota</taxon>
        <taxon>Stenosarchaea group</taxon>
        <taxon>Halobacteria</taxon>
        <taxon>Halobacteriales</taxon>
        <taxon>Natrialbaceae</taxon>
        <taxon>Natronorubrum</taxon>
    </lineage>
</organism>
<feature type="compositionally biased region" description="Low complexity" evidence="6">
    <location>
        <begin position="218"/>
        <end position="229"/>
    </location>
</feature>
<dbReference type="InterPro" id="IPR050109">
    <property type="entry name" value="HTH-type_TetR-like_transc_reg"/>
</dbReference>
<dbReference type="PANTHER" id="PTHR30055:SF234">
    <property type="entry name" value="HTH-TYPE TRANSCRIPTIONAL REGULATOR BETI"/>
    <property type="match status" value="1"/>
</dbReference>
<feature type="DNA-binding region" description="H-T-H motif" evidence="5">
    <location>
        <begin position="27"/>
        <end position="46"/>
    </location>
</feature>
<dbReference type="Proteomes" id="UP000198882">
    <property type="component" value="Unassembled WGS sequence"/>
</dbReference>
<dbReference type="SUPFAM" id="SSF48498">
    <property type="entry name" value="Tetracyclin repressor-like, C-terminal domain"/>
    <property type="match status" value="1"/>
</dbReference>
<protein>
    <submittedName>
        <fullName evidence="8">DNA-binding transcriptional regulator, AcrR family</fullName>
    </submittedName>
</protein>
<keyword evidence="1" id="KW-0678">Repressor</keyword>
<dbReference type="STRING" id="1095776.SAMN04515672_3974"/>
<keyword evidence="2" id="KW-0805">Transcription regulation</keyword>
<feature type="region of interest" description="Disordered" evidence="6">
    <location>
        <begin position="204"/>
        <end position="255"/>
    </location>
</feature>
<evidence type="ECO:0000256" key="4">
    <source>
        <dbReference type="ARBA" id="ARBA00023163"/>
    </source>
</evidence>